<keyword evidence="2" id="KW-0812">Transmembrane</keyword>
<evidence type="ECO:0000256" key="1">
    <source>
        <dbReference type="SAM" id="MobiDB-lite"/>
    </source>
</evidence>
<sequence length="63" mass="6498">MGIGHSARAGPGGAISRGRAAPAPQRATERPKTAHPITRRTLLLASGSAALFAALLTVVIWLR</sequence>
<proteinExistence type="predicted"/>
<dbReference type="AlphaFoldDB" id="A0A1E2SI01"/>
<comment type="caution">
    <text evidence="3">The sequence shown here is derived from an EMBL/GenBank/DDBJ whole genome shotgun (WGS) entry which is preliminary data.</text>
</comment>
<evidence type="ECO:0000256" key="2">
    <source>
        <dbReference type="SAM" id="Phobius"/>
    </source>
</evidence>
<evidence type="ECO:0000313" key="4">
    <source>
        <dbReference type="Proteomes" id="UP000094426"/>
    </source>
</evidence>
<protein>
    <submittedName>
        <fullName evidence="3">Uncharacterized protein</fullName>
    </submittedName>
</protein>
<keyword evidence="2" id="KW-1133">Transmembrane helix</keyword>
<name>A0A1E2SI01_LEIXY</name>
<dbReference type="EMBL" id="LNZG01000048">
    <property type="protein sequence ID" value="ODA89304.1"/>
    <property type="molecule type" value="Genomic_DNA"/>
</dbReference>
<evidence type="ECO:0000313" key="3">
    <source>
        <dbReference type="EMBL" id="ODA89304.1"/>
    </source>
</evidence>
<keyword evidence="2" id="KW-0472">Membrane</keyword>
<feature type="transmembrane region" description="Helical" evidence="2">
    <location>
        <begin position="42"/>
        <end position="62"/>
    </location>
</feature>
<feature type="region of interest" description="Disordered" evidence="1">
    <location>
        <begin position="1"/>
        <end position="35"/>
    </location>
</feature>
<reference evidence="3 4" key="1">
    <citation type="submission" date="2015-11" db="EMBL/GenBank/DDBJ databases">
        <authorList>
            <person name="Zhang Y."/>
            <person name="Guo Z."/>
        </authorList>
    </citation>
    <scope>NUCLEOTIDE SEQUENCE [LARGE SCALE GENOMIC DNA]</scope>
    <source>
        <strain evidence="4">gdw1</strain>
    </source>
</reference>
<organism evidence="3 4">
    <name type="scientific">Leifsonia xyli subsp. xyli</name>
    <dbReference type="NCBI Taxonomy" id="59736"/>
    <lineage>
        <taxon>Bacteria</taxon>
        <taxon>Bacillati</taxon>
        <taxon>Actinomycetota</taxon>
        <taxon>Actinomycetes</taxon>
        <taxon>Micrococcales</taxon>
        <taxon>Microbacteriaceae</taxon>
        <taxon>Leifsonia</taxon>
    </lineage>
</organism>
<accession>A0A1E2SI01</accession>
<dbReference type="Proteomes" id="UP000094426">
    <property type="component" value="Unassembled WGS sequence"/>
</dbReference>
<gene>
    <name evidence="3" type="ORF">ATY41_06170</name>
</gene>